<sequence>MEYLDMHRYRAITRITPVSNIQLNTLCRQGMKSNKNNTINIVYLYYIQSRRSTHPAITFYATLIKLLLSMLLLLDHPLLLLGITRIIR</sequence>
<dbReference type="EMBL" id="LKAM01000008">
    <property type="protein sequence ID" value="KUM46970.1"/>
    <property type="molecule type" value="Genomic_DNA"/>
</dbReference>
<name>A0A117NGL1_PICGL</name>
<feature type="transmembrane region" description="Helical" evidence="1">
    <location>
        <begin position="57"/>
        <end position="74"/>
    </location>
</feature>
<keyword evidence="2" id="KW-0496">Mitochondrion</keyword>
<protein>
    <submittedName>
        <fullName evidence="2">Uncharacterized protein</fullName>
    </submittedName>
</protein>
<accession>A0A117NGL1</accession>
<gene>
    <name evidence="2" type="ORF">ABT39_MTgene5974</name>
</gene>
<reference evidence="2" key="1">
    <citation type="journal article" date="2015" name="Genome Biol. Evol.">
        <title>Organellar Genomes of White Spruce (Picea glauca): Assembly and Annotation.</title>
        <authorList>
            <person name="Jackman S.D."/>
            <person name="Warren R.L."/>
            <person name="Gibb E.A."/>
            <person name="Vandervalk B.P."/>
            <person name="Mohamadi H."/>
            <person name="Chu J."/>
            <person name="Raymond A."/>
            <person name="Pleasance S."/>
            <person name="Coope R."/>
            <person name="Wildung M.R."/>
            <person name="Ritland C.E."/>
            <person name="Bousquet J."/>
            <person name="Jones S.J."/>
            <person name="Bohlmann J."/>
            <person name="Birol I."/>
        </authorList>
    </citation>
    <scope>NUCLEOTIDE SEQUENCE [LARGE SCALE GENOMIC DNA]</scope>
    <source>
        <tissue evidence="2">Flushing bud</tissue>
    </source>
</reference>
<keyword evidence="1" id="KW-0472">Membrane</keyword>
<keyword evidence="1" id="KW-1133">Transmembrane helix</keyword>
<keyword evidence="1" id="KW-0812">Transmembrane</keyword>
<comment type="caution">
    <text evidence="2">The sequence shown here is derived from an EMBL/GenBank/DDBJ whole genome shotgun (WGS) entry which is preliminary data.</text>
</comment>
<evidence type="ECO:0000256" key="1">
    <source>
        <dbReference type="SAM" id="Phobius"/>
    </source>
</evidence>
<proteinExistence type="predicted"/>
<dbReference type="AlphaFoldDB" id="A0A117NGL1"/>
<organism evidence="2">
    <name type="scientific">Picea glauca</name>
    <name type="common">White spruce</name>
    <name type="synonym">Pinus glauca</name>
    <dbReference type="NCBI Taxonomy" id="3330"/>
    <lineage>
        <taxon>Eukaryota</taxon>
        <taxon>Viridiplantae</taxon>
        <taxon>Streptophyta</taxon>
        <taxon>Embryophyta</taxon>
        <taxon>Tracheophyta</taxon>
        <taxon>Spermatophyta</taxon>
        <taxon>Pinopsida</taxon>
        <taxon>Pinidae</taxon>
        <taxon>Conifers I</taxon>
        <taxon>Pinales</taxon>
        <taxon>Pinaceae</taxon>
        <taxon>Picea</taxon>
    </lineage>
</organism>
<evidence type="ECO:0000313" key="2">
    <source>
        <dbReference type="EMBL" id="KUM46970.1"/>
    </source>
</evidence>
<geneLocation type="mitochondrion" evidence="2"/>